<dbReference type="InterPro" id="IPR029066">
    <property type="entry name" value="PLP-binding_barrel"/>
</dbReference>
<dbReference type="PANTHER" id="PTHR11482:SF56">
    <property type="entry name" value="ANTIZYME INHIBITOR 1"/>
    <property type="match status" value="1"/>
</dbReference>
<dbReference type="OMA" id="AMKNFSM"/>
<protein>
    <submittedName>
        <fullName evidence="5">Ornithine decarboxylase</fullName>
    </submittedName>
</protein>
<dbReference type="Gene3D" id="2.40.37.10">
    <property type="entry name" value="Lyase, Ornithine Decarboxylase, Chain A, domain 1"/>
    <property type="match status" value="1"/>
</dbReference>
<comment type="caution">
    <text evidence="5">The sequence shown here is derived from an EMBL/GenBank/DDBJ whole genome shotgun (WGS) entry which is preliminary data.</text>
</comment>
<dbReference type="InterPro" id="IPR022643">
    <property type="entry name" value="De-COase2_C"/>
</dbReference>
<dbReference type="PANTHER" id="PTHR11482">
    <property type="entry name" value="ARGININE/DIAMINOPIMELATE/ORNITHINE DECARBOXYLASE"/>
    <property type="match status" value="1"/>
</dbReference>
<evidence type="ECO:0000256" key="2">
    <source>
        <dbReference type="SAM" id="MobiDB-lite"/>
    </source>
</evidence>
<dbReference type="Pfam" id="PF02784">
    <property type="entry name" value="Orn_Arg_deC_N"/>
    <property type="match status" value="1"/>
</dbReference>
<accession>A0A0B2VHG2</accession>
<name>A0A0B2VHG2_TOXCA</name>
<dbReference type="GO" id="GO:0003824">
    <property type="term" value="F:catalytic activity"/>
    <property type="evidence" value="ECO:0007669"/>
    <property type="project" value="InterPro"/>
</dbReference>
<dbReference type="EMBL" id="JPKZ01001747">
    <property type="protein sequence ID" value="KHN80410.1"/>
    <property type="molecule type" value="Genomic_DNA"/>
</dbReference>
<dbReference type="InterPro" id="IPR002433">
    <property type="entry name" value="Orn_de-COase"/>
</dbReference>
<dbReference type="PRINTS" id="PR01182">
    <property type="entry name" value="ORNDCRBXLASE"/>
</dbReference>
<dbReference type="InterPro" id="IPR000183">
    <property type="entry name" value="Orn/DAP/Arg_de-COase"/>
</dbReference>
<reference evidence="5 6" key="1">
    <citation type="submission" date="2014-11" db="EMBL/GenBank/DDBJ databases">
        <title>Genetic blueprint of the zoonotic pathogen Toxocara canis.</title>
        <authorList>
            <person name="Zhu X.-Q."/>
            <person name="Korhonen P.K."/>
            <person name="Cai H."/>
            <person name="Young N.D."/>
            <person name="Nejsum P."/>
            <person name="von Samson-Himmelstjerna G."/>
            <person name="Boag P.R."/>
            <person name="Tan P."/>
            <person name="Li Q."/>
            <person name="Min J."/>
            <person name="Yang Y."/>
            <person name="Wang X."/>
            <person name="Fang X."/>
            <person name="Hall R.S."/>
            <person name="Hofmann A."/>
            <person name="Sternberg P.W."/>
            <person name="Jex A.R."/>
            <person name="Gasser R.B."/>
        </authorList>
    </citation>
    <scope>NUCLEOTIDE SEQUENCE [LARGE SCALE GENOMIC DNA]</scope>
    <source>
        <strain evidence="5">PN_DK_2014</strain>
    </source>
</reference>
<feature type="compositionally biased region" description="Basic and acidic residues" evidence="2">
    <location>
        <begin position="454"/>
        <end position="476"/>
    </location>
</feature>
<gene>
    <name evidence="5" type="primary">odc-1</name>
    <name evidence="5" type="ORF">Tcan_09761</name>
</gene>
<dbReference type="STRING" id="6265.A0A0B2VHG2"/>
<dbReference type="OrthoDB" id="5034579at2759"/>
<evidence type="ECO:0000259" key="4">
    <source>
        <dbReference type="Pfam" id="PF02784"/>
    </source>
</evidence>
<evidence type="ECO:0000256" key="1">
    <source>
        <dbReference type="RuleBase" id="RU003737"/>
    </source>
</evidence>
<organism evidence="5 6">
    <name type="scientific">Toxocara canis</name>
    <name type="common">Canine roundworm</name>
    <dbReference type="NCBI Taxonomy" id="6265"/>
    <lineage>
        <taxon>Eukaryota</taxon>
        <taxon>Metazoa</taxon>
        <taxon>Ecdysozoa</taxon>
        <taxon>Nematoda</taxon>
        <taxon>Chromadorea</taxon>
        <taxon>Rhabditida</taxon>
        <taxon>Spirurina</taxon>
        <taxon>Ascaridomorpha</taxon>
        <taxon>Ascaridoidea</taxon>
        <taxon>Toxocaridae</taxon>
        <taxon>Toxocara</taxon>
    </lineage>
</organism>
<dbReference type="Proteomes" id="UP000031036">
    <property type="component" value="Unassembled WGS sequence"/>
</dbReference>
<sequence>MAAVLDCMACDAFTKAGTYDISGSRDGPPLIRSELFANTPITVFADEREALSVARDLAEMKTAQGDNYPFYVMDMGRLENLMAAWHEHMPRVQPFYSLRCNADPVLLRLLAEQPDVGFYCTNRVELNVAVELAGRERVLYANPLWTRGNIRHACELGVEMLLFENSEDLIRMRSSHPNASLVLRVCMNAPVSEESMRVGCELTEEAPELLSVAANLGVKVVGISFSIGAGVCSLGIYAYAVAQARRLFGVGTALGHDMCILDIGGGFPCGSPVAASISASLDEYFPESSFGHVRVVAEPGRYFAASVFSLVTNIIDKRAVDASFVTNDAFDSGSAGFVYQTNEGFYGSFGCRLTAHCEPRCRPLLDCVHNIPADEYTYATILGPTLSDNVDIVQPVARLPRMQVGEWLLWDDMGAYSMGNRETLGEDSSPSPTVYYFVGNERWQQMSRPCTPERGPDPEADGTSRKREGTEAETDSRSLGSTESECAITDDEHFWLVLEHWLQP</sequence>
<dbReference type="InterPro" id="IPR022644">
    <property type="entry name" value="De-COase2_N"/>
</dbReference>
<evidence type="ECO:0000259" key="3">
    <source>
        <dbReference type="Pfam" id="PF00278"/>
    </source>
</evidence>
<keyword evidence="6" id="KW-1185">Reference proteome</keyword>
<dbReference type="PRINTS" id="PR01179">
    <property type="entry name" value="ODADCRBXLASE"/>
</dbReference>
<feature type="domain" description="Orn/DAP/Arg decarboxylase 2 C-terminal" evidence="3">
    <location>
        <begin position="70"/>
        <end position="414"/>
    </location>
</feature>
<feature type="region of interest" description="Disordered" evidence="2">
    <location>
        <begin position="446"/>
        <end position="485"/>
    </location>
</feature>
<dbReference type="AlphaFoldDB" id="A0A0B2VHG2"/>
<dbReference type="InterPro" id="IPR009006">
    <property type="entry name" value="Ala_racemase/Decarboxylase_C"/>
</dbReference>
<dbReference type="Gene3D" id="3.20.20.10">
    <property type="entry name" value="Alanine racemase"/>
    <property type="match status" value="1"/>
</dbReference>
<evidence type="ECO:0000313" key="5">
    <source>
        <dbReference type="EMBL" id="KHN80410.1"/>
    </source>
</evidence>
<dbReference type="Pfam" id="PF00278">
    <property type="entry name" value="Orn_DAP_Arg_deC"/>
    <property type="match status" value="1"/>
</dbReference>
<feature type="domain" description="Orn/DAP/Arg decarboxylase 2 N-terminal" evidence="4">
    <location>
        <begin position="77"/>
        <end position="305"/>
    </location>
</feature>
<dbReference type="GO" id="GO:0006596">
    <property type="term" value="P:polyamine biosynthetic process"/>
    <property type="evidence" value="ECO:0007669"/>
    <property type="project" value="InterPro"/>
</dbReference>
<dbReference type="SUPFAM" id="SSF50621">
    <property type="entry name" value="Alanine racemase C-terminal domain-like"/>
    <property type="match status" value="1"/>
</dbReference>
<evidence type="ECO:0000313" key="6">
    <source>
        <dbReference type="Proteomes" id="UP000031036"/>
    </source>
</evidence>
<comment type="similarity">
    <text evidence="1">Belongs to the Orn/Lys/Arg decarboxylase class-II family.</text>
</comment>
<dbReference type="SUPFAM" id="SSF51419">
    <property type="entry name" value="PLP-binding barrel"/>
    <property type="match status" value="1"/>
</dbReference>
<proteinExistence type="inferred from homology"/>